<gene>
    <name evidence="2" type="ORF">Q31a_24310</name>
</gene>
<name>A0A518G698_9BACT</name>
<dbReference type="Proteomes" id="UP000318017">
    <property type="component" value="Chromosome"/>
</dbReference>
<evidence type="ECO:0000313" key="3">
    <source>
        <dbReference type="Proteomes" id="UP000318017"/>
    </source>
</evidence>
<sequence length="216" mass="23047" precursor="true">MQRQQRLLAVLAILTLVPMASGCISLAANLIGAVQGTDRPAEYTGLKGKRVAVIVATDSGIGADTASAMLASYIQANLKNNVKDIDLVRQSEVERWVSSRGQTDGSYLDIGKGVKAEQVVAVEVTNLGLRNGATLYKGHADLVVSVLDITDEGEIMYRKHLPEFTFPKMGGPSVTDTTESKFRGLFLTVVAEKVSGLFYPVDPTAEVALDATANSF</sequence>
<proteinExistence type="predicted"/>
<organism evidence="2 3">
    <name type="scientific">Aureliella helgolandensis</name>
    <dbReference type="NCBI Taxonomy" id="2527968"/>
    <lineage>
        <taxon>Bacteria</taxon>
        <taxon>Pseudomonadati</taxon>
        <taxon>Planctomycetota</taxon>
        <taxon>Planctomycetia</taxon>
        <taxon>Pirellulales</taxon>
        <taxon>Pirellulaceae</taxon>
        <taxon>Aureliella</taxon>
    </lineage>
</organism>
<dbReference type="AlphaFoldDB" id="A0A518G698"/>
<evidence type="ECO:0000313" key="2">
    <source>
        <dbReference type="EMBL" id="QDV24118.1"/>
    </source>
</evidence>
<dbReference type="KEGG" id="ahel:Q31a_24310"/>
<dbReference type="RefSeq" id="WP_145077559.1">
    <property type="nucleotide sequence ID" value="NZ_CP036298.1"/>
</dbReference>
<protein>
    <recommendedName>
        <fullName evidence="4">Curli production assembly/transport component CsgG</fullName>
    </recommendedName>
</protein>
<evidence type="ECO:0008006" key="4">
    <source>
        <dbReference type="Google" id="ProtNLM"/>
    </source>
</evidence>
<dbReference type="EMBL" id="CP036298">
    <property type="protein sequence ID" value="QDV24118.1"/>
    <property type="molecule type" value="Genomic_DNA"/>
</dbReference>
<reference evidence="2 3" key="1">
    <citation type="submission" date="2019-02" db="EMBL/GenBank/DDBJ databases">
        <title>Deep-cultivation of Planctomycetes and their phenomic and genomic characterization uncovers novel biology.</title>
        <authorList>
            <person name="Wiegand S."/>
            <person name="Jogler M."/>
            <person name="Boedeker C."/>
            <person name="Pinto D."/>
            <person name="Vollmers J."/>
            <person name="Rivas-Marin E."/>
            <person name="Kohn T."/>
            <person name="Peeters S.H."/>
            <person name="Heuer A."/>
            <person name="Rast P."/>
            <person name="Oberbeckmann S."/>
            <person name="Bunk B."/>
            <person name="Jeske O."/>
            <person name="Meyerdierks A."/>
            <person name="Storesund J.E."/>
            <person name="Kallscheuer N."/>
            <person name="Luecker S."/>
            <person name="Lage O.M."/>
            <person name="Pohl T."/>
            <person name="Merkel B.J."/>
            <person name="Hornburger P."/>
            <person name="Mueller R.-W."/>
            <person name="Bruemmer F."/>
            <person name="Labrenz M."/>
            <person name="Spormann A.M."/>
            <person name="Op den Camp H."/>
            <person name="Overmann J."/>
            <person name="Amann R."/>
            <person name="Jetten M.S.M."/>
            <person name="Mascher T."/>
            <person name="Medema M.H."/>
            <person name="Devos D.P."/>
            <person name="Kaster A.-K."/>
            <person name="Ovreas L."/>
            <person name="Rohde M."/>
            <person name="Galperin M.Y."/>
            <person name="Jogler C."/>
        </authorList>
    </citation>
    <scope>NUCLEOTIDE SEQUENCE [LARGE SCALE GENOMIC DNA]</scope>
    <source>
        <strain evidence="2 3">Q31a</strain>
    </source>
</reference>
<dbReference type="PROSITE" id="PS51257">
    <property type="entry name" value="PROKAR_LIPOPROTEIN"/>
    <property type="match status" value="1"/>
</dbReference>
<keyword evidence="3" id="KW-1185">Reference proteome</keyword>
<feature type="chain" id="PRO_5022042201" description="Curli production assembly/transport component CsgG" evidence="1">
    <location>
        <begin position="28"/>
        <end position="216"/>
    </location>
</feature>
<dbReference type="OrthoDB" id="259392at2"/>
<accession>A0A518G698</accession>
<keyword evidence="1" id="KW-0732">Signal</keyword>
<feature type="signal peptide" evidence="1">
    <location>
        <begin position="1"/>
        <end position="27"/>
    </location>
</feature>
<evidence type="ECO:0000256" key="1">
    <source>
        <dbReference type="SAM" id="SignalP"/>
    </source>
</evidence>